<sequence length="52" mass="6234">MIQIEQRHREWAAKKITWTGPICTRARELILAGRYDEHTFVQDAYYALMVRP</sequence>
<reference evidence="2" key="1">
    <citation type="journal article" date="2019" name="Int. J. Syst. Evol. Microbiol.">
        <title>The Global Catalogue of Microorganisms (GCM) 10K type strain sequencing project: providing services to taxonomists for standard genome sequencing and annotation.</title>
        <authorList>
            <consortium name="The Broad Institute Genomics Platform"/>
            <consortium name="The Broad Institute Genome Sequencing Center for Infectious Disease"/>
            <person name="Wu L."/>
            <person name="Ma J."/>
        </authorList>
    </citation>
    <scope>NUCLEOTIDE SEQUENCE [LARGE SCALE GENOMIC DNA]</scope>
    <source>
        <strain evidence="2">CCUG 43117</strain>
    </source>
</reference>
<proteinExistence type="predicted"/>
<accession>A0ABW0P3D7</accession>
<protein>
    <submittedName>
        <fullName evidence="1">Uncharacterized protein</fullName>
    </submittedName>
</protein>
<dbReference type="EMBL" id="JBHSLU010000017">
    <property type="protein sequence ID" value="MFC5505329.1"/>
    <property type="molecule type" value="Genomic_DNA"/>
</dbReference>
<organism evidence="1 2">
    <name type="scientific">Bosea massiliensis</name>
    <dbReference type="NCBI Taxonomy" id="151419"/>
    <lineage>
        <taxon>Bacteria</taxon>
        <taxon>Pseudomonadati</taxon>
        <taxon>Pseudomonadota</taxon>
        <taxon>Alphaproteobacteria</taxon>
        <taxon>Hyphomicrobiales</taxon>
        <taxon>Boseaceae</taxon>
        <taxon>Bosea</taxon>
    </lineage>
</organism>
<dbReference type="Proteomes" id="UP001596060">
    <property type="component" value="Unassembled WGS sequence"/>
</dbReference>
<gene>
    <name evidence="1" type="ORF">ACFPN9_08670</name>
</gene>
<comment type="caution">
    <text evidence="1">The sequence shown here is derived from an EMBL/GenBank/DDBJ whole genome shotgun (WGS) entry which is preliminary data.</text>
</comment>
<dbReference type="RefSeq" id="WP_377816413.1">
    <property type="nucleotide sequence ID" value="NZ_JBHSLU010000017.1"/>
</dbReference>
<evidence type="ECO:0000313" key="1">
    <source>
        <dbReference type="EMBL" id="MFC5505329.1"/>
    </source>
</evidence>
<evidence type="ECO:0000313" key="2">
    <source>
        <dbReference type="Proteomes" id="UP001596060"/>
    </source>
</evidence>
<keyword evidence="2" id="KW-1185">Reference proteome</keyword>
<name>A0ABW0P3D7_9HYPH</name>